<keyword evidence="2" id="KW-1185">Reference proteome</keyword>
<organism evidence="1 2">
    <name type="scientific">Salipiger mangrovisoli</name>
    <dbReference type="NCBI Taxonomy" id="2865933"/>
    <lineage>
        <taxon>Bacteria</taxon>
        <taxon>Pseudomonadati</taxon>
        <taxon>Pseudomonadota</taxon>
        <taxon>Alphaproteobacteria</taxon>
        <taxon>Rhodobacterales</taxon>
        <taxon>Roseobacteraceae</taxon>
        <taxon>Salipiger</taxon>
    </lineage>
</organism>
<comment type="caution">
    <text evidence="1">The sequence shown here is derived from an EMBL/GenBank/DDBJ whole genome shotgun (WGS) entry which is preliminary data.</text>
</comment>
<proteinExistence type="predicted"/>
<gene>
    <name evidence="1" type="ORF">IQ782_20680</name>
</gene>
<dbReference type="InterPro" id="IPR022243">
    <property type="entry name" value="DUF3768"/>
</dbReference>
<protein>
    <submittedName>
        <fullName evidence="1">DUF3768 domain-containing protein</fullName>
    </submittedName>
</protein>
<dbReference type="RefSeq" id="WP_194136557.1">
    <property type="nucleotide sequence ID" value="NZ_JADFFK010000017.1"/>
</dbReference>
<evidence type="ECO:0000313" key="1">
    <source>
        <dbReference type="EMBL" id="MBE9639275.1"/>
    </source>
</evidence>
<dbReference type="Proteomes" id="UP000607796">
    <property type="component" value="Unassembled WGS sequence"/>
</dbReference>
<sequence length="149" mass="16056">MAQFHCTSCGEVEEHDLVTLEACASCGATSVVNLEVQAAQVAKANDAFRAAILSGGHPDYLGRAVCTQGVAAEGLDFVVHAQIAVAAFSEFTEDNDPYGDHTFGSVTIADKTVWFKIDLYDESYSFGTDDPLDDARTRRVLTLLLPSEY</sequence>
<reference evidence="1 2" key="1">
    <citation type="journal article" date="2021" name="Int. J. Syst. Evol. Microbiol.">
        <title>Salipiger mangrovisoli sp. nov., isolated from mangrove soil and the proposal for the reclassification of Paraphaeobacter pallidus as Salipiger pallidus comb. nov.</title>
        <authorList>
            <person name="Du J."/>
            <person name="Liu Y."/>
            <person name="Pei T."/>
            <person name="Deng M.R."/>
            <person name="Zhu H."/>
        </authorList>
    </citation>
    <scope>NUCLEOTIDE SEQUENCE [LARGE SCALE GENOMIC DNA]</scope>
    <source>
        <strain evidence="1 2">6D45A</strain>
    </source>
</reference>
<evidence type="ECO:0000313" key="2">
    <source>
        <dbReference type="Proteomes" id="UP000607796"/>
    </source>
</evidence>
<accession>A0ABR9X6Y3</accession>
<dbReference type="EMBL" id="JADFFK010000017">
    <property type="protein sequence ID" value="MBE9639275.1"/>
    <property type="molecule type" value="Genomic_DNA"/>
</dbReference>
<name>A0ABR9X6Y3_9RHOB</name>
<dbReference type="Pfam" id="PF12599">
    <property type="entry name" value="DUF3768"/>
    <property type="match status" value="1"/>
</dbReference>